<dbReference type="Gene3D" id="3.40.50.1860">
    <property type="match status" value="2"/>
</dbReference>
<evidence type="ECO:0000313" key="3">
    <source>
        <dbReference type="Proteomes" id="UP001629246"/>
    </source>
</evidence>
<dbReference type="SUPFAM" id="SSF53681">
    <property type="entry name" value="Aspartate/glutamate racemase"/>
    <property type="match status" value="2"/>
</dbReference>
<protein>
    <submittedName>
        <fullName evidence="2">Aspartate/glutamate racemase family protein</fullName>
    </submittedName>
</protein>
<keyword evidence="3" id="KW-1185">Reference proteome</keyword>
<dbReference type="RefSeq" id="WP_408154223.1">
    <property type="nucleotide sequence ID" value="NZ_JAQQFM010000001.1"/>
</dbReference>
<dbReference type="Proteomes" id="UP001629246">
    <property type="component" value="Unassembled WGS sequence"/>
</dbReference>
<accession>A0ABW9A525</accession>
<dbReference type="EMBL" id="JAQQFM010000001">
    <property type="protein sequence ID" value="MFL9923010.1"/>
    <property type="molecule type" value="Genomic_DNA"/>
</dbReference>
<evidence type="ECO:0000313" key="2">
    <source>
        <dbReference type="EMBL" id="MFL9923010.1"/>
    </source>
</evidence>
<sequence>MTQLKQPIGIFDAGIGSYAIVERVHQHFPLQDILYLADRASFPYGAKSPAELLASVSKAADYLQSQGCGAIILASNAPSIMVLDGLCEVCGIPVIGVFPPVEEAVKASASKRVAVLGVKSMVTSEAMQHYVARYRPAGAEVLLINASAMVDLVENFMFLNNPAETQAQVRAFVTALLDRHPELDVMTLSSTHLPWLKPFFEQAAPHIRFLDPADSVLAQISPFTLEGRGAIRCVATETAAFPVSEFNTALAQLGFAGEAARITF</sequence>
<gene>
    <name evidence="2" type="ORF">PQR62_01945</name>
</gene>
<dbReference type="Pfam" id="PF01177">
    <property type="entry name" value="Asp_Glu_race"/>
    <property type="match status" value="1"/>
</dbReference>
<comment type="caution">
    <text evidence="2">The sequence shown here is derived from an EMBL/GenBank/DDBJ whole genome shotgun (WGS) entry which is preliminary data.</text>
</comment>
<dbReference type="PANTHER" id="PTHR21198">
    <property type="entry name" value="GLUTAMATE RACEMASE"/>
    <property type="match status" value="1"/>
</dbReference>
<name>A0ABW9A525_9BURK</name>
<proteinExistence type="predicted"/>
<evidence type="ECO:0000256" key="1">
    <source>
        <dbReference type="ARBA" id="ARBA00023235"/>
    </source>
</evidence>
<dbReference type="InterPro" id="IPR001920">
    <property type="entry name" value="Asp/Glu_race"/>
</dbReference>
<reference evidence="2 3" key="1">
    <citation type="journal article" date="2024" name="Chem. Sci.">
        <title>Discovery of megapolipeptins by genome mining of a Burkholderiales bacteria collection.</title>
        <authorList>
            <person name="Paulo B.S."/>
            <person name="Recchia M.J.J."/>
            <person name="Lee S."/>
            <person name="Fergusson C.H."/>
            <person name="Romanowski S.B."/>
            <person name="Hernandez A."/>
            <person name="Krull N."/>
            <person name="Liu D.Y."/>
            <person name="Cavanagh H."/>
            <person name="Bos A."/>
            <person name="Gray C.A."/>
            <person name="Murphy B.T."/>
            <person name="Linington R.G."/>
            <person name="Eustaquio A.S."/>
        </authorList>
    </citation>
    <scope>NUCLEOTIDE SEQUENCE [LARGE SCALE GENOMIC DNA]</scope>
    <source>
        <strain evidence="2 3">RL21-008-BIB-A</strain>
    </source>
</reference>
<organism evidence="2 3">
    <name type="scientific">Herbaspirillum lusitanum</name>
    <dbReference type="NCBI Taxonomy" id="213312"/>
    <lineage>
        <taxon>Bacteria</taxon>
        <taxon>Pseudomonadati</taxon>
        <taxon>Pseudomonadota</taxon>
        <taxon>Betaproteobacteria</taxon>
        <taxon>Burkholderiales</taxon>
        <taxon>Oxalobacteraceae</taxon>
        <taxon>Herbaspirillum</taxon>
    </lineage>
</organism>
<keyword evidence="1" id="KW-0413">Isomerase</keyword>
<dbReference type="PANTHER" id="PTHR21198:SF3">
    <property type="entry name" value="GLUTAMATE RACEMASE"/>
    <property type="match status" value="1"/>
</dbReference>
<dbReference type="InterPro" id="IPR015942">
    <property type="entry name" value="Asp/Glu/hydantoin_racemase"/>
</dbReference>